<evidence type="ECO:0000313" key="2">
    <source>
        <dbReference type="Proteomes" id="UP000323506"/>
    </source>
</evidence>
<name>A0A5D2A441_GOSDA</name>
<organism evidence="1 2">
    <name type="scientific">Gossypium darwinii</name>
    <name type="common">Darwin's cotton</name>
    <name type="synonym">Gossypium barbadense var. darwinii</name>
    <dbReference type="NCBI Taxonomy" id="34276"/>
    <lineage>
        <taxon>Eukaryota</taxon>
        <taxon>Viridiplantae</taxon>
        <taxon>Streptophyta</taxon>
        <taxon>Embryophyta</taxon>
        <taxon>Tracheophyta</taxon>
        <taxon>Spermatophyta</taxon>
        <taxon>Magnoliopsida</taxon>
        <taxon>eudicotyledons</taxon>
        <taxon>Gunneridae</taxon>
        <taxon>Pentapetalae</taxon>
        <taxon>rosids</taxon>
        <taxon>malvids</taxon>
        <taxon>Malvales</taxon>
        <taxon>Malvaceae</taxon>
        <taxon>Malvoideae</taxon>
        <taxon>Gossypium</taxon>
    </lineage>
</organism>
<accession>A0A5D2A441</accession>
<dbReference type="PANTHER" id="PTHR33116">
    <property type="entry name" value="REVERSE TRANSCRIPTASE ZINC-BINDING DOMAIN-CONTAINING PROTEIN-RELATED-RELATED"/>
    <property type="match status" value="1"/>
</dbReference>
<proteinExistence type="predicted"/>
<dbReference type="EMBL" id="CM017713">
    <property type="protein sequence ID" value="TYG38262.1"/>
    <property type="molecule type" value="Genomic_DNA"/>
</dbReference>
<sequence length="116" mass="13725">MDYKVGRLPMRYFYVPLVSRKLSQFDFAALTNRILDRIQGWSTKHLSYVGRLQLIKVVIFSVQAYWSRKFLMPKSVFKRFINIVLASFGKGRLARVKGLVFVRRQFVYLNLKGAWD</sequence>
<dbReference type="AlphaFoldDB" id="A0A5D2A441"/>
<evidence type="ECO:0008006" key="3">
    <source>
        <dbReference type="Google" id="ProtNLM"/>
    </source>
</evidence>
<dbReference type="PANTHER" id="PTHR33116:SF66">
    <property type="entry name" value="REVERSE TRANSCRIPTASE ZINC-BINDING DOMAIN-CONTAINING PROTEIN"/>
    <property type="match status" value="1"/>
</dbReference>
<protein>
    <recommendedName>
        <fullName evidence="3">Reverse transcriptase domain-containing protein</fullName>
    </recommendedName>
</protein>
<evidence type="ECO:0000313" key="1">
    <source>
        <dbReference type="EMBL" id="TYG38262.1"/>
    </source>
</evidence>
<dbReference type="Proteomes" id="UP000323506">
    <property type="component" value="Chromosome D13"/>
</dbReference>
<reference evidence="1 2" key="1">
    <citation type="submission" date="2019-06" db="EMBL/GenBank/DDBJ databases">
        <title>WGS assembly of Gossypium darwinii.</title>
        <authorList>
            <person name="Chen Z.J."/>
            <person name="Sreedasyam A."/>
            <person name="Ando A."/>
            <person name="Song Q."/>
            <person name="De L."/>
            <person name="Hulse-Kemp A."/>
            <person name="Ding M."/>
            <person name="Ye W."/>
            <person name="Kirkbride R."/>
            <person name="Jenkins J."/>
            <person name="Plott C."/>
            <person name="Lovell J."/>
            <person name="Lin Y.-M."/>
            <person name="Vaughn R."/>
            <person name="Liu B."/>
            <person name="Li W."/>
            <person name="Simpson S."/>
            <person name="Scheffler B."/>
            <person name="Saski C."/>
            <person name="Grover C."/>
            <person name="Hu G."/>
            <person name="Conover J."/>
            <person name="Carlson J."/>
            <person name="Shu S."/>
            <person name="Boston L."/>
            <person name="Williams M."/>
            <person name="Peterson D."/>
            <person name="Mcgee K."/>
            <person name="Jones D."/>
            <person name="Wendel J."/>
            <person name="Stelly D."/>
            <person name="Grimwood J."/>
            <person name="Schmutz J."/>
        </authorList>
    </citation>
    <scope>NUCLEOTIDE SEQUENCE [LARGE SCALE GENOMIC DNA]</scope>
    <source>
        <strain evidence="1">1808015.09</strain>
    </source>
</reference>
<gene>
    <name evidence="1" type="ORF">ES288_D13G207500v1</name>
</gene>
<keyword evidence="2" id="KW-1185">Reference proteome</keyword>